<proteinExistence type="predicted"/>
<protein>
    <submittedName>
        <fullName evidence="2">Uncharacterized protein</fullName>
    </submittedName>
</protein>
<feature type="region of interest" description="Disordered" evidence="1">
    <location>
        <begin position="26"/>
        <end position="53"/>
    </location>
</feature>
<evidence type="ECO:0000256" key="1">
    <source>
        <dbReference type="SAM" id="MobiDB-lite"/>
    </source>
</evidence>
<comment type="caution">
    <text evidence="2">The sequence shown here is derived from an EMBL/GenBank/DDBJ whole genome shotgun (WGS) entry which is preliminary data.</text>
</comment>
<gene>
    <name evidence="2" type="ORF">SKAU_G00393420</name>
</gene>
<reference evidence="2" key="1">
    <citation type="journal article" date="2023" name="Science">
        <title>Genome structures resolve the early diversification of teleost fishes.</title>
        <authorList>
            <person name="Parey E."/>
            <person name="Louis A."/>
            <person name="Montfort J."/>
            <person name="Bouchez O."/>
            <person name="Roques C."/>
            <person name="Iampietro C."/>
            <person name="Lluch J."/>
            <person name="Castinel A."/>
            <person name="Donnadieu C."/>
            <person name="Desvignes T."/>
            <person name="Floi Bucao C."/>
            <person name="Jouanno E."/>
            <person name="Wen M."/>
            <person name="Mejri S."/>
            <person name="Dirks R."/>
            <person name="Jansen H."/>
            <person name="Henkel C."/>
            <person name="Chen W.J."/>
            <person name="Zahm M."/>
            <person name="Cabau C."/>
            <person name="Klopp C."/>
            <person name="Thompson A.W."/>
            <person name="Robinson-Rechavi M."/>
            <person name="Braasch I."/>
            <person name="Lecointre G."/>
            <person name="Bobe J."/>
            <person name="Postlethwait J.H."/>
            <person name="Berthelot C."/>
            <person name="Roest Crollius H."/>
            <person name="Guiguen Y."/>
        </authorList>
    </citation>
    <scope>NUCLEOTIDE SEQUENCE</scope>
    <source>
        <strain evidence="2">WJC10195</strain>
    </source>
</reference>
<keyword evidence="3" id="KW-1185">Reference proteome</keyword>
<sequence length="153" mass="16713">MYTSACNKNFPQGKCTVNLNVNVKSWPSEGGRESSSTSDGLPLHRHTGSTPLVRPQVCPSAGRARNSPFRLDAGTFGCLSRLYFRATKNQPLEGAQQKEQVMSHHACAWGWRGGGRLPGGLVWARGHCNSLGLEQRQWARGQTLSSPPKRAIN</sequence>
<name>A0A9Q1IDU6_SYNKA</name>
<accession>A0A9Q1IDU6</accession>
<dbReference type="EMBL" id="JAINUF010000020">
    <property type="protein sequence ID" value="KAJ8335999.1"/>
    <property type="molecule type" value="Genomic_DNA"/>
</dbReference>
<evidence type="ECO:0000313" key="3">
    <source>
        <dbReference type="Proteomes" id="UP001152622"/>
    </source>
</evidence>
<dbReference type="Proteomes" id="UP001152622">
    <property type="component" value="Chromosome 20"/>
</dbReference>
<evidence type="ECO:0000313" key="2">
    <source>
        <dbReference type="EMBL" id="KAJ8335999.1"/>
    </source>
</evidence>
<organism evidence="2 3">
    <name type="scientific">Synaphobranchus kaupii</name>
    <name type="common">Kaup's arrowtooth eel</name>
    <dbReference type="NCBI Taxonomy" id="118154"/>
    <lineage>
        <taxon>Eukaryota</taxon>
        <taxon>Metazoa</taxon>
        <taxon>Chordata</taxon>
        <taxon>Craniata</taxon>
        <taxon>Vertebrata</taxon>
        <taxon>Euteleostomi</taxon>
        <taxon>Actinopterygii</taxon>
        <taxon>Neopterygii</taxon>
        <taxon>Teleostei</taxon>
        <taxon>Anguilliformes</taxon>
        <taxon>Synaphobranchidae</taxon>
        <taxon>Synaphobranchus</taxon>
    </lineage>
</organism>
<dbReference type="AlphaFoldDB" id="A0A9Q1IDU6"/>